<dbReference type="PANTHER" id="PTHR13056">
    <property type="entry name" value="VACUOLAR FUSION PROTEIN CCZ1 HOMOLOG-RELATED"/>
    <property type="match status" value="1"/>
</dbReference>
<dbReference type="OrthoDB" id="240546at2759"/>
<feature type="domain" description="CCZ1/INTU/HSP4 first Longin" evidence="3">
    <location>
        <begin position="2"/>
        <end position="119"/>
    </location>
</feature>
<feature type="compositionally biased region" description="Pro residues" evidence="2">
    <location>
        <begin position="398"/>
        <end position="407"/>
    </location>
</feature>
<evidence type="ECO:0000256" key="1">
    <source>
        <dbReference type="ARBA" id="ARBA00005352"/>
    </source>
</evidence>
<dbReference type="AlphaFoldDB" id="A0A5C3LA77"/>
<evidence type="ECO:0000256" key="2">
    <source>
        <dbReference type="SAM" id="MobiDB-lite"/>
    </source>
</evidence>
<dbReference type="PANTHER" id="PTHR13056:SF0">
    <property type="entry name" value="VACUOLAR FUSION PROTEIN CCZ1 HOMOLOG-RELATED"/>
    <property type="match status" value="1"/>
</dbReference>
<dbReference type="GO" id="GO:0016192">
    <property type="term" value="P:vesicle-mediated transport"/>
    <property type="evidence" value="ECO:0007669"/>
    <property type="project" value="InterPro"/>
</dbReference>
<feature type="compositionally biased region" description="Low complexity" evidence="2">
    <location>
        <begin position="274"/>
        <end position="289"/>
    </location>
</feature>
<dbReference type="InterPro" id="IPR013176">
    <property type="entry name" value="Ccz1"/>
</dbReference>
<feature type="compositionally biased region" description="Low complexity" evidence="2">
    <location>
        <begin position="58"/>
        <end position="70"/>
    </location>
</feature>
<dbReference type="GO" id="GO:0035658">
    <property type="term" value="C:Mon1-Ccz1 complex"/>
    <property type="evidence" value="ECO:0007669"/>
    <property type="project" value="InterPro"/>
</dbReference>
<feature type="region of interest" description="Disordered" evidence="2">
    <location>
        <begin position="376"/>
        <end position="407"/>
    </location>
</feature>
<dbReference type="Pfam" id="PF19031">
    <property type="entry name" value="Intu_longin_1"/>
    <property type="match status" value="1"/>
</dbReference>
<organism evidence="4 5">
    <name type="scientific">Coprinopsis marcescibilis</name>
    <name type="common">Agaric fungus</name>
    <name type="synonym">Psathyrella marcescibilis</name>
    <dbReference type="NCBI Taxonomy" id="230819"/>
    <lineage>
        <taxon>Eukaryota</taxon>
        <taxon>Fungi</taxon>
        <taxon>Dikarya</taxon>
        <taxon>Basidiomycota</taxon>
        <taxon>Agaricomycotina</taxon>
        <taxon>Agaricomycetes</taxon>
        <taxon>Agaricomycetidae</taxon>
        <taxon>Agaricales</taxon>
        <taxon>Agaricineae</taxon>
        <taxon>Psathyrellaceae</taxon>
        <taxon>Coprinopsis</taxon>
    </lineage>
</organism>
<feature type="region of interest" description="Disordered" evidence="2">
    <location>
        <begin position="336"/>
        <end position="364"/>
    </location>
</feature>
<dbReference type="Proteomes" id="UP000307440">
    <property type="component" value="Unassembled WGS sequence"/>
</dbReference>
<feature type="compositionally biased region" description="Polar residues" evidence="2">
    <location>
        <begin position="290"/>
        <end position="307"/>
    </location>
</feature>
<feature type="region of interest" description="Disordered" evidence="2">
    <location>
        <begin position="274"/>
        <end position="322"/>
    </location>
</feature>
<sequence>MLRQIGLAKALVNFSELFDPHNAVENVHSQTRRMVMVSPEPNFWINVSIELPKIAQSSTTTSKSNAAGSKAKSKGKEKEASSATKPAPVTYDYEDGAIHDTVIQAQLLQGYERFKLLHGSFSSILNDLGQEALELQLERFFTVWAWTWNLEDKAELSEHLGTRLHPYFSILMPLLDGYSSLLPDPVIPVLFLRPYIIPSSRYTAAKFPETLAQHLLTMIPAPHGEDNMSASIDTIRALSPTGDPSGPNIFGIPGVNMEVMDVRKWNWTSYLTFGKGSSSSSHKSTPSFSEKQSQEGQNPSAEVQPESQPEPGSESTSNVETQVDPKALEDALSENVPTTNSIGDASADPAETVTTQDNPFDAADPDQCQELLRVAVSSSPNSSLTMSPTARNMSYRPESPPTPPEPPEFSLLNVRLAPASDPISTSRRTVHFYTRNGLLLALLGVDEMGEKEGILGTTEDDVLALAAEHADELFDTVELNIEKVSESKLAESLPSATKLLQASDRFIISTGQYTVSTPEFASQSSHLHNAKSLLRKDPDVLEVFSRGQNPQYWHVARRGLAGHDAVDHDDSTPSRDGEMYLEVFRKEATLPDVDNVLAGSLRKSGVAENGLI</sequence>
<dbReference type="InterPro" id="IPR043987">
    <property type="entry name" value="CCZ1/INTU/HSP4_longin_1"/>
</dbReference>
<evidence type="ECO:0000313" key="5">
    <source>
        <dbReference type="Proteomes" id="UP000307440"/>
    </source>
</evidence>
<comment type="similarity">
    <text evidence="1">Belongs to the CCZ1 family.</text>
</comment>
<evidence type="ECO:0000313" key="4">
    <source>
        <dbReference type="EMBL" id="TFK29668.1"/>
    </source>
</evidence>
<dbReference type="STRING" id="230819.A0A5C3LA77"/>
<accession>A0A5C3LA77</accession>
<reference evidence="4 5" key="1">
    <citation type="journal article" date="2019" name="Nat. Ecol. Evol.">
        <title>Megaphylogeny resolves global patterns of mushroom evolution.</title>
        <authorList>
            <person name="Varga T."/>
            <person name="Krizsan K."/>
            <person name="Foldi C."/>
            <person name="Dima B."/>
            <person name="Sanchez-Garcia M."/>
            <person name="Sanchez-Ramirez S."/>
            <person name="Szollosi G.J."/>
            <person name="Szarkandi J.G."/>
            <person name="Papp V."/>
            <person name="Albert L."/>
            <person name="Andreopoulos W."/>
            <person name="Angelini C."/>
            <person name="Antonin V."/>
            <person name="Barry K.W."/>
            <person name="Bougher N.L."/>
            <person name="Buchanan P."/>
            <person name="Buyck B."/>
            <person name="Bense V."/>
            <person name="Catcheside P."/>
            <person name="Chovatia M."/>
            <person name="Cooper J."/>
            <person name="Damon W."/>
            <person name="Desjardin D."/>
            <person name="Finy P."/>
            <person name="Geml J."/>
            <person name="Haridas S."/>
            <person name="Hughes K."/>
            <person name="Justo A."/>
            <person name="Karasinski D."/>
            <person name="Kautmanova I."/>
            <person name="Kiss B."/>
            <person name="Kocsube S."/>
            <person name="Kotiranta H."/>
            <person name="LaButti K.M."/>
            <person name="Lechner B.E."/>
            <person name="Liimatainen K."/>
            <person name="Lipzen A."/>
            <person name="Lukacs Z."/>
            <person name="Mihaltcheva S."/>
            <person name="Morgado L.N."/>
            <person name="Niskanen T."/>
            <person name="Noordeloos M.E."/>
            <person name="Ohm R.A."/>
            <person name="Ortiz-Santana B."/>
            <person name="Ovrebo C."/>
            <person name="Racz N."/>
            <person name="Riley R."/>
            <person name="Savchenko A."/>
            <person name="Shiryaev A."/>
            <person name="Soop K."/>
            <person name="Spirin V."/>
            <person name="Szebenyi C."/>
            <person name="Tomsovsky M."/>
            <person name="Tulloss R.E."/>
            <person name="Uehling J."/>
            <person name="Grigoriev I.V."/>
            <person name="Vagvolgyi C."/>
            <person name="Papp T."/>
            <person name="Martin F.M."/>
            <person name="Miettinen O."/>
            <person name="Hibbett D.S."/>
            <person name="Nagy L.G."/>
        </authorList>
    </citation>
    <scope>NUCLEOTIDE SEQUENCE [LARGE SCALE GENOMIC DNA]</scope>
    <source>
        <strain evidence="4 5">CBS 121175</strain>
    </source>
</reference>
<feature type="region of interest" description="Disordered" evidence="2">
    <location>
        <begin position="58"/>
        <end position="87"/>
    </location>
</feature>
<proteinExistence type="inferred from homology"/>
<evidence type="ECO:0000259" key="3">
    <source>
        <dbReference type="Pfam" id="PF19031"/>
    </source>
</evidence>
<keyword evidence="5" id="KW-1185">Reference proteome</keyword>
<protein>
    <recommendedName>
        <fullName evidence="3">CCZ1/INTU/HSP4 first Longin domain-containing protein</fullName>
    </recommendedName>
</protein>
<gene>
    <name evidence="4" type="ORF">FA15DRAFT_581941</name>
</gene>
<dbReference type="EMBL" id="ML210148">
    <property type="protein sequence ID" value="TFK29668.1"/>
    <property type="molecule type" value="Genomic_DNA"/>
</dbReference>
<name>A0A5C3LA77_COPMA</name>
<feature type="compositionally biased region" description="Low complexity" evidence="2">
    <location>
        <begin position="377"/>
        <end position="389"/>
    </location>
</feature>